<accession>A0A7C8M638</accession>
<dbReference type="PANTHER" id="PTHR42085">
    <property type="entry name" value="F-BOX DOMAIN-CONTAINING PROTEIN"/>
    <property type="match status" value="1"/>
</dbReference>
<feature type="region of interest" description="Disordered" evidence="1">
    <location>
        <begin position="115"/>
        <end position="143"/>
    </location>
</feature>
<evidence type="ECO:0008006" key="4">
    <source>
        <dbReference type="Google" id="ProtNLM"/>
    </source>
</evidence>
<protein>
    <recommendedName>
        <fullName evidence="4">F-box domain-containing protein</fullName>
    </recommendedName>
</protein>
<sequence>MDEDTEVFPFLALPTELRLLLYFELLVTDGRLETIRRRPRKVTKQRQMYIAILQTCKLCSSEGLSVLYGENLFDFDEMRRRPSVAAPFLRIIGPTNCALIRLIVCEYSAASEEVSQIRPAPTNDETPSPKESSPTLSPKEFSPTNATTHKLMLTYQLTLTYLTTFLAMYNVSIDQLRLLAISIIPYGDNEATGHVMAAQAPHVVRDRPLRLQWLEEKNEKLKMEALVDGICKREKGLRKAEFLADVDSQIGFDYSPPFVGRLWMMYAKERAERK</sequence>
<dbReference type="AlphaFoldDB" id="A0A7C8M638"/>
<reference evidence="2 3" key="1">
    <citation type="submission" date="2020-01" db="EMBL/GenBank/DDBJ databases">
        <authorList>
            <consortium name="DOE Joint Genome Institute"/>
            <person name="Haridas S."/>
            <person name="Albert R."/>
            <person name="Binder M."/>
            <person name="Bloem J."/>
            <person name="Labutti K."/>
            <person name="Salamov A."/>
            <person name="Andreopoulos B."/>
            <person name="Baker S.E."/>
            <person name="Barry K."/>
            <person name="Bills G."/>
            <person name="Bluhm B.H."/>
            <person name="Cannon C."/>
            <person name="Castanera R."/>
            <person name="Culley D.E."/>
            <person name="Daum C."/>
            <person name="Ezra D."/>
            <person name="Gonzalez J.B."/>
            <person name="Henrissat B."/>
            <person name="Kuo A."/>
            <person name="Liang C."/>
            <person name="Lipzen A."/>
            <person name="Lutzoni F."/>
            <person name="Magnuson J."/>
            <person name="Mondo S."/>
            <person name="Nolan M."/>
            <person name="Ohm R."/>
            <person name="Pangilinan J."/>
            <person name="Park H.-J.H."/>
            <person name="Ramirez L."/>
            <person name="Alfaro M."/>
            <person name="Sun H."/>
            <person name="Tritt A."/>
            <person name="Yoshinaga Y."/>
            <person name="Zwiers L.-H.L."/>
            <person name="Turgeon B.G."/>
            <person name="Goodwin S.B."/>
            <person name="Spatafora J.W."/>
            <person name="Crous P.W."/>
            <person name="Grigoriev I.V."/>
        </authorList>
    </citation>
    <scope>NUCLEOTIDE SEQUENCE [LARGE SCALE GENOMIC DNA]</scope>
    <source>
        <strain evidence="2 3">CBS 611.86</strain>
    </source>
</reference>
<name>A0A7C8M638_9PLEO</name>
<feature type="compositionally biased region" description="Polar residues" evidence="1">
    <location>
        <begin position="123"/>
        <end position="143"/>
    </location>
</feature>
<proteinExistence type="predicted"/>
<evidence type="ECO:0000313" key="3">
    <source>
        <dbReference type="Proteomes" id="UP000481861"/>
    </source>
</evidence>
<gene>
    <name evidence="2" type="ORF">BDV95DRAFT_84650</name>
</gene>
<comment type="caution">
    <text evidence="2">The sequence shown here is derived from an EMBL/GenBank/DDBJ whole genome shotgun (WGS) entry which is preliminary data.</text>
</comment>
<dbReference type="OrthoDB" id="62952at2759"/>
<dbReference type="PANTHER" id="PTHR42085:SF2">
    <property type="entry name" value="F-BOX DOMAIN-CONTAINING PROTEIN"/>
    <property type="match status" value="1"/>
</dbReference>
<dbReference type="InterPro" id="IPR038883">
    <property type="entry name" value="AN11006-like"/>
</dbReference>
<dbReference type="Proteomes" id="UP000481861">
    <property type="component" value="Unassembled WGS sequence"/>
</dbReference>
<evidence type="ECO:0000313" key="2">
    <source>
        <dbReference type="EMBL" id="KAF2869716.1"/>
    </source>
</evidence>
<dbReference type="EMBL" id="JAADJZ010000015">
    <property type="protein sequence ID" value="KAF2869716.1"/>
    <property type="molecule type" value="Genomic_DNA"/>
</dbReference>
<evidence type="ECO:0000256" key="1">
    <source>
        <dbReference type="SAM" id="MobiDB-lite"/>
    </source>
</evidence>
<keyword evidence="3" id="KW-1185">Reference proteome</keyword>
<organism evidence="2 3">
    <name type="scientific">Massariosphaeria phaeospora</name>
    <dbReference type="NCBI Taxonomy" id="100035"/>
    <lineage>
        <taxon>Eukaryota</taxon>
        <taxon>Fungi</taxon>
        <taxon>Dikarya</taxon>
        <taxon>Ascomycota</taxon>
        <taxon>Pezizomycotina</taxon>
        <taxon>Dothideomycetes</taxon>
        <taxon>Pleosporomycetidae</taxon>
        <taxon>Pleosporales</taxon>
        <taxon>Pleosporales incertae sedis</taxon>
        <taxon>Massariosphaeria</taxon>
    </lineage>
</organism>